<reference evidence="1 2" key="1">
    <citation type="submission" date="2021-10" db="EMBL/GenBank/DDBJ databases">
        <title>Streptomyces gossypii sp. nov., isolated from soil collected from cotton field.</title>
        <authorList>
            <person name="Ge X."/>
            <person name="Chen X."/>
            <person name="Liu W."/>
        </authorList>
    </citation>
    <scope>NUCLEOTIDE SEQUENCE [LARGE SCALE GENOMIC DNA]</scope>
    <source>
        <strain evidence="1 2">N2-109</strain>
    </source>
</reference>
<protein>
    <recommendedName>
        <fullName evidence="3">Transposase</fullName>
    </recommendedName>
</protein>
<name>A0ABT2JQ36_9ACTN</name>
<accession>A0ABT2JQ36</accession>
<sequence>MADPHAITVPVIQLPALPPPVTEGAAALGARGLTDQHRMRLHTELIRAGVPPHPGDLRTIKALAELDESAVTSVARWIRQAARIPAALPLAPPGRPDPRIDPRLVAW</sequence>
<dbReference type="RefSeq" id="WP_260217201.1">
    <property type="nucleotide sequence ID" value="NZ_JAJAGO010000003.1"/>
</dbReference>
<organism evidence="1 2">
    <name type="scientific">Streptomyces gossypii</name>
    <dbReference type="NCBI Taxonomy" id="2883101"/>
    <lineage>
        <taxon>Bacteria</taxon>
        <taxon>Bacillati</taxon>
        <taxon>Actinomycetota</taxon>
        <taxon>Actinomycetes</taxon>
        <taxon>Kitasatosporales</taxon>
        <taxon>Streptomycetaceae</taxon>
        <taxon>Streptomyces</taxon>
    </lineage>
</organism>
<dbReference type="EMBL" id="JAJAGO010000003">
    <property type="protein sequence ID" value="MCT2589985.1"/>
    <property type="molecule type" value="Genomic_DNA"/>
</dbReference>
<gene>
    <name evidence="1" type="ORF">LHJ74_08685</name>
</gene>
<evidence type="ECO:0008006" key="3">
    <source>
        <dbReference type="Google" id="ProtNLM"/>
    </source>
</evidence>
<keyword evidence="2" id="KW-1185">Reference proteome</keyword>
<comment type="caution">
    <text evidence="1">The sequence shown here is derived from an EMBL/GenBank/DDBJ whole genome shotgun (WGS) entry which is preliminary data.</text>
</comment>
<evidence type="ECO:0000313" key="2">
    <source>
        <dbReference type="Proteomes" id="UP001156389"/>
    </source>
</evidence>
<dbReference type="Proteomes" id="UP001156389">
    <property type="component" value="Unassembled WGS sequence"/>
</dbReference>
<proteinExistence type="predicted"/>
<evidence type="ECO:0000313" key="1">
    <source>
        <dbReference type="EMBL" id="MCT2589985.1"/>
    </source>
</evidence>